<dbReference type="RefSeq" id="WP_078982281.1">
    <property type="nucleotide sequence ID" value="NZ_MWQN01000004.1"/>
</dbReference>
<sequence length="285" mass="31238">MTTNGPWSTHALDFRPDTVVKTFRAGAHDNHRREWAALTLLHRFAPDLAPRPLSRDSRPSCPVVVMSRLPGVALRGTSVRGERVDALAATLNTLYAAVPDEAVRELPVRSGRQDMMIARIDEWAGWRLDTTPPVARALAAGVDWLNRGGGRRALGRGPVPAVFGPGDGNLANYLEDYEGCPDGGARGTRARIRIVDFEESGRSDRAFELAEITEHVSSWVDTSLDVCRLLDRVDLAPAEAARVPDCRRLLALVWLFLLSMEDPDNPRNPPGTAERQAARLGELLG</sequence>
<dbReference type="STRING" id="159449.B4N89_44355"/>
<organism evidence="1 2">
    <name type="scientific">Embleya scabrispora</name>
    <dbReference type="NCBI Taxonomy" id="159449"/>
    <lineage>
        <taxon>Bacteria</taxon>
        <taxon>Bacillati</taxon>
        <taxon>Actinomycetota</taxon>
        <taxon>Actinomycetes</taxon>
        <taxon>Kitasatosporales</taxon>
        <taxon>Streptomycetaceae</taxon>
        <taxon>Embleya</taxon>
    </lineage>
</organism>
<protein>
    <submittedName>
        <fullName evidence="1">Uncharacterized protein</fullName>
    </submittedName>
</protein>
<comment type="caution">
    <text evidence="1">The sequence shown here is derived from an EMBL/GenBank/DDBJ whole genome shotgun (WGS) entry which is preliminary data.</text>
</comment>
<proteinExistence type="predicted"/>
<dbReference type="EMBL" id="MWQN01000004">
    <property type="protein sequence ID" value="OPC77526.1"/>
    <property type="molecule type" value="Genomic_DNA"/>
</dbReference>
<reference evidence="1 2" key="1">
    <citation type="submission" date="2017-03" db="EMBL/GenBank/DDBJ databases">
        <title>Draft genome sequence of Streptomyces scabrisporus NF3, endophyte isolated from Amphipterygium adstringens.</title>
        <authorList>
            <person name="Vazquez M."/>
            <person name="Ceapa C.D."/>
            <person name="Rodriguez Luna D."/>
            <person name="Sanchez Esquivel S."/>
        </authorList>
    </citation>
    <scope>NUCLEOTIDE SEQUENCE [LARGE SCALE GENOMIC DNA]</scope>
    <source>
        <strain evidence="1 2">NF3</strain>
    </source>
</reference>
<accession>A0A1T3NL21</accession>
<dbReference type="Proteomes" id="UP000190037">
    <property type="component" value="Unassembled WGS sequence"/>
</dbReference>
<dbReference type="AlphaFoldDB" id="A0A1T3NL21"/>
<gene>
    <name evidence="1" type="ORF">B4N89_44355</name>
</gene>
<dbReference type="InterPro" id="IPR011009">
    <property type="entry name" value="Kinase-like_dom_sf"/>
</dbReference>
<evidence type="ECO:0000313" key="1">
    <source>
        <dbReference type="EMBL" id="OPC77526.1"/>
    </source>
</evidence>
<name>A0A1T3NL21_9ACTN</name>
<dbReference type="SUPFAM" id="SSF56112">
    <property type="entry name" value="Protein kinase-like (PK-like)"/>
    <property type="match status" value="1"/>
</dbReference>
<evidence type="ECO:0000313" key="2">
    <source>
        <dbReference type="Proteomes" id="UP000190037"/>
    </source>
</evidence>
<keyword evidence="2" id="KW-1185">Reference proteome</keyword>